<evidence type="ECO:0000313" key="2">
    <source>
        <dbReference type="EMBL" id="GAA3928166.1"/>
    </source>
</evidence>
<accession>A0ABP7MTA4</accession>
<protein>
    <submittedName>
        <fullName evidence="2">Uncharacterized protein</fullName>
    </submittedName>
</protein>
<dbReference type="Proteomes" id="UP001501727">
    <property type="component" value="Unassembled WGS sequence"/>
</dbReference>
<dbReference type="EMBL" id="BAAAZU010000022">
    <property type="protein sequence ID" value="GAA3928166.1"/>
    <property type="molecule type" value="Genomic_DNA"/>
</dbReference>
<organism evidence="2 3">
    <name type="scientific">Luteimonas lutimaris</name>
    <dbReference type="NCBI Taxonomy" id="698645"/>
    <lineage>
        <taxon>Bacteria</taxon>
        <taxon>Pseudomonadati</taxon>
        <taxon>Pseudomonadota</taxon>
        <taxon>Gammaproteobacteria</taxon>
        <taxon>Lysobacterales</taxon>
        <taxon>Lysobacteraceae</taxon>
        <taxon>Luteimonas</taxon>
    </lineage>
</organism>
<comment type="caution">
    <text evidence="2">The sequence shown here is derived from an EMBL/GenBank/DDBJ whole genome shotgun (WGS) entry which is preliminary data.</text>
</comment>
<keyword evidence="3" id="KW-1185">Reference proteome</keyword>
<name>A0ABP7MTA4_9GAMM</name>
<sequence>MEPSRVLTAKELQEGLAAAVDWRRFWIRHGIKLAALMGGGGLVILAAGYLVQGRVSLWAFLIPVGLVATVLPSSIRETRHFSQLAREFRAAEERALTGGVVHAADIPSLNRRPAA</sequence>
<keyword evidence="1" id="KW-0472">Membrane</keyword>
<keyword evidence="1" id="KW-0812">Transmembrane</keyword>
<evidence type="ECO:0000256" key="1">
    <source>
        <dbReference type="SAM" id="Phobius"/>
    </source>
</evidence>
<feature type="transmembrane region" description="Helical" evidence="1">
    <location>
        <begin position="57"/>
        <end position="75"/>
    </location>
</feature>
<keyword evidence="1" id="KW-1133">Transmembrane helix</keyword>
<proteinExistence type="predicted"/>
<evidence type="ECO:0000313" key="3">
    <source>
        <dbReference type="Proteomes" id="UP001501727"/>
    </source>
</evidence>
<gene>
    <name evidence="2" type="ORF">GCM10022229_22450</name>
</gene>
<reference evidence="3" key="1">
    <citation type="journal article" date="2019" name="Int. J. Syst. Evol. Microbiol.">
        <title>The Global Catalogue of Microorganisms (GCM) 10K type strain sequencing project: providing services to taxonomists for standard genome sequencing and annotation.</title>
        <authorList>
            <consortium name="The Broad Institute Genomics Platform"/>
            <consortium name="The Broad Institute Genome Sequencing Center for Infectious Disease"/>
            <person name="Wu L."/>
            <person name="Ma J."/>
        </authorList>
    </citation>
    <scope>NUCLEOTIDE SEQUENCE [LARGE SCALE GENOMIC DNA]</scope>
    <source>
        <strain evidence="3">JCM 16916</strain>
    </source>
</reference>
<feature type="transmembrane region" description="Helical" evidence="1">
    <location>
        <begin position="33"/>
        <end position="51"/>
    </location>
</feature>